<dbReference type="EMBL" id="KZ302023">
    <property type="protein sequence ID" value="PFH49633.1"/>
    <property type="molecule type" value="Genomic_DNA"/>
</dbReference>
<dbReference type="Proteomes" id="UP000242287">
    <property type="component" value="Unassembled WGS sequence"/>
</dbReference>
<keyword evidence="2" id="KW-1185">Reference proteome</keyword>
<dbReference type="AlphaFoldDB" id="A0A2A9NPM4"/>
<evidence type="ECO:0000313" key="1">
    <source>
        <dbReference type="EMBL" id="PFH49633.1"/>
    </source>
</evidence>
<protein>
    <submittedName>
        <fullName evidence="1">Uncharacterized protein</fullName>
    </submittedName>
</protein>
<evidence type="ECO:0000313" key="2">
    <source>
        <dbReference type="Proteomes" id="UP000242287"/>
    </source>
</evidence>
<organism evidence="1 2">
    <name type="scientific">Amanita thiersii Skay4041</name>
    <dbReference type="NCBI Taxonomy" id="703135"/>
    <lineage>
        <taxon>Eukaryota</taxon>
        <taxon>Fungi</taxon>
        <taxon>Dikarya</taxon>
        <taxon>Basidiomycota</taxon>
        <taxon>Agaricomycotina</taxon>
        <taxon>Agaricomycetes</taxon>
        <taxon>Agaricomycetidae</taxon>
        <taxon>Agaricales</taxon>
        <taxon>Pluteineae</taxon>
        <taxon>Amanitaceae</taxon>
        <taxon>Amanita</taxon>
    </lineage>
</organism>
<reference evidence="1 2" key="1">
    <citation type="submission" date="2014-02" db="EMBL/GenBank/DDBJ databases">
        <title>Transposable element dynamics among asymbiotic and ectomycorrhizal Amanita fungi.</title>
        <authorList>
            <consortium name="DOE Joint Genome Institute"/>
            <person name="Hess J."/>
            <person name="Skrede I."/>
            <person name="Wolfe B."/>
            <person name="LaButti K."/>
            <person name="Ohm R.A."/>
            <person name="Grigoriev I.V."/>
            <person name="Pringle A."/>
        </authorList>
    </citation>
    <scope>NUCLEOTIDE SEQUENCE [LARGE SCALE GENOMIC DNA]</scope>
    <source>
        <strain evidence="1 2">SKay4041</strain>
    </source>
</reference>
<accession>A0A2A9NPM4</accession>
<gene>
    <name evidence="1" type="ORF">AMATHDRAFT_48545</name>
</gene>
<proteinExistence type="predicted"/>
<sequence length="218" mass="25722">MPASSQPFQTARCASNRALTQNNEVKAGPFYATVFNNTRDHKAYRGHLERNEVDHYDQQLHRQNHKLPRGPAVYTRRWLPEKEPLLTKEKKEKEKEEKPPRDTQFIIVDKEKCAFPVVFHPVSVERCWDLFGQYVEMNGEYGSELRDIGWRIVGLNSEEKTFRIRGQTYYAYEKDEHLLVDTRKFPALRTNEVKYVERIENKIASGWVVRVTNILKPN</sequence>
<name>A0A2A9NPM4_9AGAR</name>